<evidence type="ECO:0000313" key="1">
    <source>
        <dbReference type="EMBL" id="MBB5619066.1"/>
    </source>
</evidence>
<sequence>MIKTLDCLNEDEHAIFNLVQTLKGTMEDVENQLESLDTAGKYRTIYQDYNSFFKSTNDLEALKRIIFIQWFAVSEPFAFTGISELNVKLERDNITFLIDLIAKRLIDEEFKKMIAHYYSISNWYFGADFKPSELAECIPEISGNSGLLFIDRGQMGRYWNAITLL</sequence>
<protein>
    <submittedName>
        <fullName evidence="1">Uncharacterized protein</fullName>
    </submittedName>
</protein>
<gene>
    <name evidence="1" type="ORF">HDE69_000102</name>
</gene>
<evidence type="ECO:0000313" key="2">
    <source>
        <dbReference type="Proteomes" id="UP000537718"/>
    </source>
</evidence>
<organism evidence="1 2">
    <name type="scientific">Pedobacter cryoconitis</name>
    <dbReference type="NCBI Taxonomy" id="188932"/>
    <lineage>
        <taxon>Bacteria</taxon>
        <taxon>Pseudomonadati</taxon>
        <taxon>Bacteroidota</taxon>
        <taxon>Sphingobacteriia</taxon>
        <taxon>Sphingobacteriales</taxon>
        <taxon>Sphingobacteriaceae</taxon>
        <taxon>Pedobacter</taxon>
    </lineage>
</organism>
<dbReference type="Proteomes" id="UP000537718">
    <property type="component" value="Unassembled WGS sequence"/>
</dbReference>
<accession>A0A7W8YNV8</accession>
<reference evidence="1 2" key="1">
    <citation type="submission" date="2020-08" db="EMBL/GenBank/DDBJ databases">
        <title>Genomic Encyclopedia of Type Strains, Phase IV (KMG-V): Genome sequencing to study the core and pangenomes of soil and plant-associated prokaryotes.</title>
        <authorList>
            <person name="Whitman W."/>
        </authorList>
    </citation>
    <scope>NUCLEOTIDE SEQUENCE [LARGE SCALE GENOMIC DNA]</scope>
    <source>
        <strain evidence="1 2">MP7CTX6</strain>
    </source>
</reference>
<proteinExistence type="predicted"/>
<dbReference type="RefSeq" id="WP_183865245.1">
    <property type="nucleotide sequence ID" value="NZ_JACHCF010000001.1"/>
</dbReference>
<dbReference type="EMBL" id="JACHCF010000001">
    <property type="protein sequence ID" value="MBB5619066.1"/>
    <property type="molecule type" value="Genomic_DNA"/>
</dbReference>
<dbReference type="AlphaFoldDB" id="A0A7W8YNV8"/>
<name>A0A7W8YNV8_9SPHI</name>
<comment type="caution">
    <text evidence="1">The sequence shown here is derived from an EMBL/GenBank/DDBJ whole genome shotgun (WGS) entry which is preliminary data.</text>
</comment>